<reference evidence="11" key="2">
    <citation type="submission" date="2020-09" db="EMBL/GenBank/DDBJ databases">
        <authorList>
            <person name="Sun Q."/>
            <person name="Kim S."/>
        </authorList>
    </citation>
    <scope>NUCLEOTIDE SEQUENCE</scope>
    <source>
        <strain evidence="11">KCTC 42590</strain>
    </source>
</reference>
<feature type="transmembrane region" description="Helical" evidence="9">
    <location>
        <begin position="319"/>
        <end position="337"/>
    </location>
</feature>
<evidence type="ECO:0000256" key="4">
    <source>
        <dbReference type="ARBA" id="ARBA00022448"/>
    </source>
</evidence>
<dbReference type="Gene3D" id="1.20.1250.20">
    <property type="entry name" value="MFS general substrate transporter like domains"/>
    <property type="match status" value="1"/>
</dbReference>
<feature type="transmembrane region" description="Helical" evidence="9">
    <location>
        <begin position="165"/>
        <end position="187"/>
    </location>
</feature>
<keyword evidence="7 9" id="KW-0472">Membrane</keyword>
<dbReference type="InterPro" id="IPR020846">
    <property type="entry name" value="MFS_dom"/>
</dbReference>
<dbReference type="Pfam" id="PF07690">
    <property type="entry name" value="MFS_1"/>
    <property type="match status" value="1"/>
</dbReference>
<dbReference type="Proteomes" id="UP000630923">
    <property type="component" value="Unassembled WGS sequence"/>
</dbReference>
<keyword evidence="6 9" id="KW-1133">Transmembrane helix</keyword>
<feature type="transmembrane region" description="Helical" evidence="9">
    <location>
        <begin position="343"/>
        <end position="362"/>
    </location>
</feature>
<comment type="similarity">
    <text evidence="3">Belongs to the major facilitator superfamily. TCR/Tet family.</text>
</comment>
<organism evidence="11 12">
    <name type="scientific">Kordiimonas sediminis</name>
    <dbReference type="NCBI Taxonomy" id="1735581"/>
    <lineage>
        <taxon>Bacteria</taxon>
        <taxon>Pseudomonadati</taxon>
        <taxon>Pseudomonadota</taxon>
        <taxon>Alphaproteobacteria</taxon>
        <taxon>Kordiimonadales</taxon>
        <taxon>Kordiimonadaceae</taxon>
        <taxon>Kordiimonas</taxon>
    </lineage>
</organism>
<comment type="subcellular location">
    <subcellularLocation>
        <location evidence="2">Membrane</location>
        <topology evidence="2">Multi-pass membrane protein</topology>
    </subcellularLocation>
</comment>
<dbReference type="PANTHER" id="PTHR23504">
    <property type="entry name" value="MAJOR FACILITATOR SUPERFAMILY DOMAIN-CONTAINING PROTEIN 10"/>
    <property type="match status" value="1"/>
</dbReference>
<protein>
    <submittedName>
        <fullName evidence="11">Tetracycline resistance MFS efflux pump</fullName>
    </submittedName>
</protein>
<dbReference type="SUPFAM" id="SSF103473">
    <property type="entry name" value="MFS general substrate transporter"/>
    <property type="match status" value="1"/>
</dbReference>
<accession>A0A919AMV7</accession>
<dbReference type="PROSITE" id="PS50850">
    <property type="entry name" value="MFS"/>
    <property type="match status" value="1"/>
</dbReference>
<name>A0A919AMV7_9PROT</name>
<evidence type="ECO:0000256" key="5">
    <source>
        <dbReference type="ARBA" id="ARBA00022692"/>
    </source>
</evidence>
<keyword evidence="4" id="KW-0813">Transport</keyword>
<evidence type="ECO:0000259" key="10">
    <source>
        <dbReference type="PROSITE" id="PS50850"/>
    </source>
</evidence>
<feature type="transmembrane region" description="Helical" evidence="9">
    <location>
        <begin position="136"/>
        <end position="153"/>
    </location>
</feature>
<dbReference type="InterPro" id="IPR036259">
    <property type="entry name" value="MFS_trans_sf"/>
</dbReference>
<feature type="transmembrane region" description="Helical" evidence="9">
    <location>
        <begin position="412"/>
        <end position="430"/>
    </location>
</feature>
<evidence type="ECO:0000313" key="11">
    <source>
        <dbReference type="EMBL" id="GHF16823.1"/>
    </source>
</evidence>
<dbReference type="PROSITE" id="PS00216">
    <property type="entry name" value="SUGAR_TRANSPORT_1"/>
    <property type="match status" value="1"/>
</dbReference>
<dbReference type="RefSeq" id="WP_191250342.1">
    <property type="nucleotide sequence ID" value="NZ_BNCI01000001.1"/>
</dbReference>
<feature type="transmembrane region" description="Helical" evidence="9">
    <location>
        <begin position="288"/>
        <end position="307"/>
    </location>
</feature>
<dbReference type="GO" id="GO:0022857">
    <property type="term" value="F:transmembrane transporter activity"/>
    <property type="evidence" value="ECO:0007669"/>
    <property type="project" value="InterPro"/>
</dbReference>
<evidence type="ECO:0000256" key="2">
    <source>
        <dbReference type="ARBA" id="ARBA00004141"/>
    </source>
</evidence>
<feature type="transmembrane region" description="Helical" evidence="9">
    <location>
        <begin position="199"/>
        <end position="218"/>
    </location>
</feature>
<dbReference type="InterPro" id="IPR011701">
    <property type="entry name" value="MFS"/>
</dbReference>
<gene>
    <name evidence="11" type="ORF">GCM10017044_08970</name>
</gene>
<dbReference type="PANTHER" id="PTHR23504:SF15">
    <property type="entry name" value="MAJOR FACILITATOR SUPERFAMILY (MFS) PROFILE DOMAIN-CONTAINING PROTEIN"/>
    <property type="match status" value="1"/>
</dbReference>
<reference evidence="11" key="1">
    <citation type="journal article" date="2014" name="Int. J. Syst. Evol. Microbiol.">
        <title>Complete genome sequence of Corynebacterium casei LMG S-19264T (=DSM 44701T), isolated from a smear-ripened cheese.</title>
        <authorList>
            <consortium name="US DOE Joint Genome Institute (JGI-PGF)"/>
            <person name="Walter F."/>
            <person name="Albersmeier A."/>
            <person name="Kalinowski J."/>
            <person name="Ruckert C."/>
        </authorList>
    </citation>
    <scope>NUCLEOTIDE SEQUENCE</scope>
    <source>
        <strain evidence="11">KCTC 42590</strain>
    </source>
</reference>
<keyword evidence="5 9" id="KW-0812">Transmembrane</keyword>
<evidence type="ECO:0000256" key="9">
    <source>
        <dbReference type="SAM" id="Phobius"/>
    </source>
</evidence>
<feature type="transmembrane region" description="Helical" evidence="9">
    <location>
        <begin position="42"/>
        <end position="64"/>
    </location>
</feature>
<evidence type="ECO:0000313" key="12">
    <source>
        <dbReference type="Proteomes" id="UP000630923"/>
    </source>
</evidence>
<proteinExistence type="inferred from homology"/>
<evidence type="ECO:0000256" key="3">
    <source>
        <dbReference type="ARBA" id="ARBA00007520"/>
    </source>
</evidence>
<evidence type="ECO:0000256" key="1">
    <source>
        <dbReference type="ARBA" id="ARBA00003279"/>
    </source>
</evidence>
<sequence length="455" mass="47489">MTPLPSATESPNMIDQDPESGAGKGSGNDSGKDSGQNSKRSLILIFLIVLVDLIGFGIMIPVLPTYARNLGGGAEIGTLTISLYAIGMLISTPILGRISDEYGRRPVLMLSMAGAIGGYILLAFSTSIWMVALSRLISGIMAGNIAAAQAYITDITTPENRARGMGMLGAAFGLGFIVGPLIGATLGGDSFNTISMTNIALTSAVLSGLSFLSILFLLPESLTSEQKQAARQEDRISRLEAVRILSRRPIILTLVFGGLLYGISAGLIETILPIWAEAVDVAAGPKDLRLLLVAAGMSLVIVQGGLIGPLTRRFGEATLLRAGSFIFFIAMFLLVYAGTSSNFYGVVAAMCVQSASAALILTSSQSLVSMRADASQRGLVMGLFGSASMLGRATGAALTGLAFSQISVHAPYYGGALLMVALFLLISRVIKQLNSMHPGQDLSEQNAEANSSPNQ</sequence>
<dbReference type="InterPro" id="IPR001958">
    <property type="entry name" value="Tet-R_TetA/multi-R_MdtG-like"/>
</dbReference>
<feature type="compositionally biased region" description="Polar residues" evidence="8">
    <location>
        <begin position="1"/>
        <end position="13"/>
    </location>
</feature>
<keyword evidence="12" id="KW-1185">Reference proteome</keyword>
<comment type="function">
    <text evidence="1">Resistance to tetracycline by an active tetracycline efflux. This is an energy-dependent process that decreases the accumulation of the antibiotic in whole cells. This protein functions as a metal-tetracycline/H(+) antiporter.</text>
</comment>
<dbReference type="InterPro" id="IPR005829">
    <property type="entry name" value="Sugar_transporter_CS"/>
</dbReference>
<dbReference type="EMBL" id="BNCI01000001">
    <property type="protein sequence ID" value="GHF16823.1"/>
    <property type="molecule type" value="Genomic_DNA"/>
</dbReference>
<feature type="domain" description="Major facilitator superfamily (MFS) profile" evidence="10">
    <location>
        <begin position="41"/>
        <end position="434"/>
    </location>
</feature>
<feature type="transmembrane region" description="Helical" evidence="9">
    <location>
        <begin position="383"/>
        <end position="406"/>
    </location>
</feature>
<feature type="region of interest" description="Disordered" evidence="8">
    <location>
        <begin position="1"/>
        <end position="36"/>
    </location>
</feature>
<evidence type="ECO:0000256" key="8">
    <source>
        <dbReference type="SAM" id="MobiDB-lite"/>
    </source>
</evidence>
<feature type="transmembrane region" description="Helical" evidence="9">
    <location>
        <begin position="107"/>
        <end position="130"/>
    </location>
</feature>
<dbReference type="AlphaFoldDB" id="A0A919AMV7"/>
<feature type="transmembrane region" description="Helical" evidence="9">
    <location>
        <begin position="250"/>
        <end position="276"/>
    </location>
</feature>
<dbReference type="PRINTS" id="PR01035">
    <property type="entry name" value="TCRTETA"/>
</dbReference>
<comment type="caution">
    <text evidence="11">The sequence shown here is derived from an EMBL/GenBank/DDBJ whole genome shotgun (WGS) entry which is preliminary data.</text>
</comment>
<evidence type="ECO:0000256" key="6">
    <source>
        <dbReference type="ARBA" id="ARBA00022989"/>
    </source>
</evidence>
<feature type="transmembrane region" description="Helical" evidence="9">
    <location>
        <begin position="76"/>
        <end position="95"/>
    </location>
</feature>
<dbReference type="GO" id="GO:0016020">
    <property type="term" value="C:membrane"/>
    <property type="evidence" value="ECO:0007669"/>
    <property type="project" value="UniProtKB-SubCell"/>
</dbReference>
<evidence type="ECO:0000256" key="7">
    <source>
        <dbReference type="ARBA" id="ARBA00023136"/>
    </source>
</evidence>